<reference evidence="1" key="1">
    <citation type="journal article" date="2023" name="Mol. Biol. Evol.">
        <title>Third-Generation Sequencing Reveals the Adaptive Role of the Epigenome in Three Deep-Sea Polychaetes.</title>
        <authorList>
            <person name="Perez M."/>
            <person name="Aroh O."/>
            <person name="Sun Y."/>
            <person name="Lan Y."/>
            <person name="Juniper S.K."/>
            <person name="Young C.R."/>
            <person name="Angers B."/>
            <person name="Qian P.Y."/>
        </authorList>
    </citation>
    <scope>NUCLEOTIDE SEQUENCE</scope>
    <source>
        <strain evidence="1">P08H-3</strain>
    </source>
</reference>
<organism evidence="1 2">
    <name type="scientific">Paralvinella palmiformis</name>
    <dbReference type="NCBI Taxonomy" id="53620"/>
    <lineage>
        <taxon>Eukaryota</taxon>
        <taxon>Metazoa</taxon>
        <taxon>Spiralia</taxon>
        <taxon>Lophotrochozoa</taxon>
        <taxon>Annelida</taxon>
        <taxon>Polychaeta</taxon>
        <taxon>Sedentaria</taxon>
        <taxon>Canalipalpata</taxon>
        <taxon>Terebellida</taxon>
        <taxon>Terebelliformia</taxon>
        <taxon>Alvinellidae</taxon>
        <taxon>Paralvinella</taxon>
    </lineage>
</organism>
<evidence type="ECO:0000313" key="2">
    <source>
        <dbReference type="Proteomes" id="UP001208570"/>
    </source>
</evidence>
<comment type="caution">
    <text evidence="1">The sequence shown here is derived from an EMBL/GenBank/DDBJ whole genome shotgun (WGS) entry which is preliminary data.</text>
</comment>
<dbReference type="EMBL" id="JAODUP010001351">
    <property type="protein sequence ID" value="KAK2140447.1"/>
    <property type="molecule type" value="Genomic_DNA"/>
</dbReference>
<protein>
    <submittedName>
        <fullName evidence="1">Uncharacterized protein</fullName>
    </submittedName>
</protein>
<accession>A0AAD9ITW2</accession>
<sequence length="74" mass="8386">MKQEGIFRSQVDLHYMAIVHILQAKKMKLITLSLLLLAVITFCQGCAIVTKPPVCTPKPGKKNIYIIDEFLKDK</sequence>
<name>A0AAD9ITW2_9ANNE</name>
<dbReference type="AlphaFoldDB" id="A0AAD9ITW2"/>
<keyword evidence="2" id="KW-1185">Reference proteome</keyword>
<dbReference type="Proteomes" id="UP001208570">
    <property type="component" value="Unassembled WGS sequence"/>
</dbReference>
<evidence type="ECO:0000313" key="1">
    <source>
        <dbReference type="EMBL" id="KAK2140447.1"/>
    </source>
</evidence>
<gene>
    <name evidence="1" type="ORF">LSH36_1351g00022</name>
</gene>
<proteinExistence type="predicted"/>